<dbReference type="GO" id="GO:0005886">
    <property type="term" value="C:plasma membrane"/>
    <property type="evidence" value="ECO:0007669"/>
    <property type="project" value="UniProtKB-SubCell"/>
</dbReference>
<sequence>MDVIRIVIEVVVFIYIASFFLYIVRLIKGPTLFDKVLVVDAFSYDLMVFMALIAIYTGNPYMASPMVLVALWAFALDMYISKIVEYGDIGE</sequence>
<feature type="transmembrane region" description="Helical" evidence="7">
    <location>
        <begin position="62"/>
        <end position="80"/>
    </location>
</feature>
<dbReference type="GO" id="GO:0015385">
    <property type="term" value="F:sodium:proton antiporter activity"/>
    <property type="evidence" value="ECO:0007669"/>
    <property type="project" value="TreeGrafter"/>
</dbReference>
<keyword evidence="2" id="KW-0813">Transport</keyword>
<reference evidence="8" key="1">
    <citation type="journal article" date="2020" name="mSystems">
        <title>Genome- and Community-Level Interaction Insights into Carbon Utilization and Element Cycling Functions of Hydrothermarchaeota in Hydrothermal Sediment.</title>
        <authorList>
            <person name="Zhou Z."/>
            <person name="Liu Y."/>
            <person name="Xu W."/>
            <person name="Pan J."/>
            <person name="Luo Z.H."/>
            <person name="Li M."/>
        </authorList>
    </citation>
    <scope>NUCLEOTIDE SEQUENCE [LARGE SCALE GENOMIC DNA]</scope>
    <source>
        <strain evidence="8">SpSt-125</strain>
    </source>
</reference>
<evidence type="ECO:0000256" key="6">
    <source>
        <dbReference type="ARBA" id="ARBA00023136"/>
    </source>
</evidence>
<evidence type="ECO:0000313" key="8">
    <source>
        <dbReference type="EMBL" id="HEM67883.1"/>
    </source>
</evidence>
<evidence type="ECO:0000256" key="2">
    <source>
        <dbReference type="ARBA" id="ARBA00022448"/>
    </source>
</evidence>
<evidence type="ECO:0000256" key="3">
    <source>
        <dbReference type="ARBA" id="ARBA00022475"/>
    </source>
</evidence>
<proteinExistence type="predicted"/>
<keyword evidence="6 7" id="KW-0472">Membrane</keyword>
<evidence type="ECO:0000256" key="4">
    <source>
        <dbReference type="ARBA" id="ARBA00022692"/>
    </source>
</evidence>
<dbReference type="PANTHER" id="PTHR34702">
    <property type="entry name" value="NA(+)/H(+) ANTIPORTER SUBUNIT F1"/>
    <property type="match status" value="1"/>
</dbReference>
<keyword evidence="4 7" id="KW-0812">Transmembrane</keyword>
<feature type="transmembrane region" description="Helical" evidence="7">
    <location>
        <begin position="6"/>
        <end position="24"/>
    </location>
</feature>
<dbReference type="EMBL" id="DSEU01000070">
    <property type="protein sequence ID" value="HEM67883.1"/>
    <property type="molecule type" value="Genomic_DNA"/>
</dbReference>
<keyword evidence="3" id="KW-1003">Cell membrane</keyword>
<dbReference type="Pfam" id="PF04066">
    <property type="entry name" value="MrpF_PhaF"/>
    <property type="match status" value="1"/>
</dbReference>
<comment type="subcellular location">
    <subcellularLocation>
        <location evidence="1">Cell membrane</location>
        <topology evidence="1">Multi-pass membrane protein</topology>
    </subcellularLocation>
</comment>
<organism evidence="8">
    <name type="scientific">Ignisphaera aggregans</name>
    <dbReference type="NCBI Taxonomy" id="334771"/>
    <lineage>
        <taxon>Archaea</taxon>
        <taxon>Thermoproteota</taxon>
        <taxon>Thermoprotei</taxon>
        <taxon>Desulfurococcales</taxon>
        <taxon>Desulfurococcaceae</taxon>
        <taxon>Ignisphaera</taxon>
    </lineage>
</organism>
<evidence type="ECO:0000256" key="7">
    <source>
        <dbReference type="SAM" id="Phobius"/>
    </source>
</evidence>
<gene>
    <name evidence="8" type="ORF">ENO26_10040</name>
</gene>
<evidence type="ECO:0000256" key="1">
    <source>
        <dbReference type="ARBA" id="ARBA00004651"/>
    </source>
</evidence>
<evidence type="ECO:0000256" key="5">
    <source>
        <dbReference type="ARBA" id="ARBA00022989"/>
    </source>
</evidence>
<accession>A0A7J2U6H1</accession>
<name>A0A7J2U6H1_9CREN</name>
<protein>
    <submittedName>
        <fullName evidence="8">pH regulation protein F</fullName>
    </submittedName>
</protein>
<keyword evidence="5 7" id="KW-1133">Transmembrane helix</keyword>
<dbReference type="InterPro" id="IPR007208">
    <property type="entry name" value="MrpF/PhaF-like"/>
</dbReference>
<dbReference type="PANTHER" id="PTHR34702:SF1">
    <property type="entry name" value="NA(+)_H(+) ANTIPORTER SUBUNIT F"/>
    <property type="match status" value="1"/>
</dbReference>
<dbReference type="AlphaFoldDB" id="A0A7J2U6H1"/>
<comment type="caution">
    <text evidence="8">The sequence shown here is derived from an EMBL/GenBank/DDBJ whole genome shotgun (WGS) entry which is preliminary data.</text>
</comment>